<accession>A0A2W5WMB1</accession>
<evidence type="ECO:0000313" key="1">
    <source>
        <dbReference type="EMBL" id="PZR51853.1"/>
    </source>
</evidence>
<evidence type="ECO:0000313" key="2">
    <source>
        <dbReference type="Proteomes" id="UP000248783"/>
    </source>
</evidence>
<name>A0A2W5WMB1_9MICO</name>
<comment type="caution">
    <text evidence="1">The sequence shown here is derived from an EMBL/GenBank/DDBJ whole genome shotgun (WGS) entry which is preliminary data.</text>
</comment>
<keyword evidence="2" id="KW-1185">Reference proteome</keyword>
<protein>
    <submittedName>
        <fullName evidence="1">Uncharacterized protein</fullName>
    </submittedName>
</protein>
<dbReference type="Proteomes" id="UP000248783">
    <property type="component" value="Unassembled WGS sequence"/>
</dbReference>
<gene>
    <name evidence="1" type="ORF">DNL40_14680</name>
</gene>
<sequence length="272" mass="28191">MCVLAASAASTGEALGGRVLVSAPDDVAELVRRAPAQAEHVVLLAEQRHEREALRQAAALTDVGHHVAVRTLPHGPAALTLIALEASTVASDPGLVPGYVEALGAHTYSGAWLPGVTGLADPSPSLWQHVRSWVPGGKGYVVTLAGSDRAAVEAVARIALSEPSGTRPFARAELLVDRHGVPDAARDALLRVSGALSVGVLPPFDFTPDERFGTPRAVEAVALPQAPRRLLPTPAEAAERCGVCGVLLVGPYCPYCHVRPIRPTELATGGAL</sequence>
<dbReference type="AlphaFoldDB" id="A0A2W5WMB1"/>
<dbReference type="EMBL" id="QKWH01000015">
    <property type="protein sequence ID" value="PZR51853.1"/>
    <property type="molecule type" value="Genomic_DNA"/>
</dbReference>
<proteinExistence type="predicted"/>
<reference evidence="1 2" key="1">
    <citation type="submission" date="2018-06" db="EMBL/GenBank/DDBJ databases">
        <title>Whole genome sequencing of a novel hydrocarbon degrading bacterial strain, PW21 isolated from oil contaminated produced water sample.</title>
        <authorList>
            <person name="Nagkirti P."/>
            <person name="Shaikh A."/>
            <person name="Gowdaman V."/>
            <person name="Engineer A.E."/>
            <person name="Dagar S."/>
            <person name="Dhakephalkar P.K."/>
        </authorList>
    </citation>
    <scope>NUCLEOTIDE SEQUENCE [LARGE SCALE GENOMIC DNA]</scope>
    <source>
        <strain evidence="1 2">PW21</strain>
    </source>
</reference>
<organism evidence="1 2">
    <name type="scientific">Xylanimonas oleitrophica</name>
    <dbReference type="NCBI Taxonomy" id="2607479"/>
    <lineage>
        <taxon>Bacteria</taxon>
        <taxon>Bacillati</taxon>
        <taxon>Actinomycetota</taxon>
        <taxon>Actinomycetes</taxon>
        <taxon>Micrococcales</taxon>
        <taxon>Promicromonosporaceae</taxon>
        <taxon>Xylanimonas</taxon>
    </lineage>
</organism>